<dbReference type="RefSeq" id="WP_147100187.1">
    <property type="nucleotide sequence ID" value="NZ_VOOS01000003.1"/>
</dbReference>
<proteinExistence type="predicted"/>
<evidence type="ECO:0000313" key="2">
    <source>
        <dbReference type="Proteomes" id="UP000321721"/>
    </source>
</evidence>
<sequence length="152" mass="17132">MKHLTFLLSITLLLFSCNSTENNQEEINQDSTVVEEVFIDNANAEVTAADTSSTGVYQEEVNEDENLTLQESLKANSETNIEETGGMSFCDCVKKQKQLEKTMLETEDDAEFDNAMEELNNMKTGDCKILFEGDQSNMEAKQAHERKVKKCL</sequence>
<dbReference type="PROSITE" id="PS51257">
    <property type="entry name" value="PROKAR_LIPOPROTEIN"/>
    <property type="match status" value="1"/>
</dbReference>
<dbReference type="EMBL" id="VOOS01000003">
    <property type="protein sequence ID" value="TXB65285.1"/>
    <property type="molecule type" value="Genomic_DNA"/>
</dbReference>
<keyword evidence="2" id="KW-1185">Reference proteome</keyword>
<protein>
    <submittedName>
        <fullName evidence="1">Uncharacterized protein</fullName>
    </submittedName>
</protein>
<dbReference type="AlphaFoldDB" id="A0A5C6RTL7"/>
<gene>
    <name evidence="1" type="ORF">FRY74_07635</name>
</gene>
<accession>A0A5C6RTL7</accession>
<reference evidence="1 2" key="1">
    <citation type="submission" date="2019-08" db="EMBL/GenBank/DDBJ databases">
        <title>Genome of Vicingus serpentipes NCIMB 15042.</title>
        <authorList>
            <person name="Bowman J.P."/>
        </authorList>
    </citation>
    <scope>NUCLEOTIDE SEQUENCE [LARGE SCALE GENOMIC DNA]</scope>
    <source>
        <strain evidence="1 2">NCIMB 15042</strain>
    </source>
</reference>
<evidence type="ECO:0000313" key="1">
    <source>
        <dbReference type="EMBL" id="TXB65285.1"/>
    </source>
</evidence>
<organism evidence="1 2">
    <name type="scientific">Vicingus serpentipes</name>
    <dbReference type="NCBI Taxonomy" id="1926625"/>
    <lineage>
        <taxon>Bacteria</taxon>
        <taxon>Pseudomonadati</taxon>
        <taxon>Bacteroidota</taxon>
        <taxon>Flavobacteriia</taxon>
        <taxon>Flavobacteriales</taxon>
        <taxon>Vicingaceae</taxon>
        <taxon>Vicingus</taxon>
    </lineage>
</organism>
<dbReference type="Proteomes" id="UP000321721">
    <property type="component" value="Unassembled WGS sequence"/>
</dbReference>
<comment type="caution">
    <text evidence="1">The sequence shown here is derived from an EMBL/GenBank/DDBJ whole genome shotgun (WGS) entry which is preliminary data.</text>
</comment>
<name>A0A5C6RTL7_9FLAO</name>